<accession>A0A5N5SZ17</accession>
<protein>
    <submittedName>
        <fullName evidence="1">BRCA2-interacting transcriptional repressor EMSY</fullName>
    </submittedName>
</protein>
<dbReference type="GO" id="GO:0006355">
    <property type="term" value="P:regulation of DNA-templated transcription"/>
    <property type="evidence" value="ECO:0007669"/>
    <property type="project" value="InterPro"/>
</dbReference>
<dbReference type="Gene3D" id="1.10.1240.40">
    <property type="entry name" value="ENT domain"/>
    <property type="match status" value="1"/>
</dbReference>
<dbReference type="PANTHER" id="PTHR16500">
    <property type="entry name" value="BRCA2-INTERACTING TRANSCRIPTIONAL REPRESSOR EMSY"/>
    <property type="match status" value="1"/>
</dbReference>
<name>A0A5N5SZ17_9CRUS</name>
<dbReference type="AlphaFoldDB" id="A0A5N5SZ17"/>
<comment type="caution">
    <text evidence="1">The sequence shown here is derived from an EMBL/GenBank/DDBJ whole genome shotgun (WGS) entry which is preliminary data.</text>
</comment>
<evidence type="ECO:0000313" key="1">
    <source>
        <dbReference type="EMBL" id="KAB7497920.1"/>
    </source>
</evidence>
<gene>
    <name evidence="1" type="primary">emsy</name>
    <name evidence="1" type="ORF">Anas_07913</name>
</gene>
<evidence type="ECO:0000313" key="2">
    <source>
        <dbReference type="Proteomes" id="UP000326759"/>
    </source>
</evidence>
<organism evidence="1 2">
    <name type="scientific">Armadillidium nasatum</name>
    <dbReference type="NCBI Taxonomy" id="96803"/>
    <lineage>
        <taxon>Eukaryota</taxon>
        <taxon>Metazoa</taxon>
        <taxon>Ecdysozoa</taxon>
        <taxon>Arthropoda</taxon>
        <taxon>Crustacea</taxon>
        <taxon>Multicrustacea</taxon>
        <taxon>Malacostraca</taxon>
        <taxon>Eumalacostraca</taxon>
        <taxon>Peracarida</taxon>
        <taxon>Isopoda</taxon>
        <taxon>Oniscidea</taxon>
        <taxon>Crinocheta</taxon>
        <taxon>Armadillidiidae</taxon>
        <taxon>Armadillidium</taxon>
    </lineage>
</organism>
<dbReference type="GO" id="GO:0005654">
    <property type="term" value="C:nucleoplasm"/>
    <property type="evidence" value="ECO:0007669"/>
    <property type="project" value="TreeGrafter"/>
</dbReference>
<reference evidence="1 2" key="1">
    <citation type="journal article" date="2019" name="PLoS Biol.">
        <title>Sex chromosomes control vertical transmission of feminizing Wolbachia symbionts in an isopod.</title>
        <authorList>
            <person name="Becking T."/>
            <person name="Chebbi M.A."/>
            <person name="Giraud I."/>
            <person name="Moumen B."/>
            <person name="Laverre T."/>
            <person name="Caubet Y."/>
            <person name="Peccoud J."/>
            <person name="Gilbert C."/>
            <person name="Cordaux R."/>
        </authorList>
    </citation>
    <scope>NUCLEOTIDE SEQUENCE [LARGE SCALE GENOMIC DNA]</scope>
    <source>
        <strain evidence="1">ANa2</strain>
        <tissue evidence="1">Whole body excluding digestive tract and cuticle</tissue>
    </source>
</reference>
<sequence length="141" mass="15707">MFAIPVERHRAEIRRAVNDEMLNTIAETLAGPNTNIEWTIEGRRLIPLMPRAPPQVAYTALATRMAQLYCGINAKLPNPSDTAVYGKLDEMGADFEVTDSEDETEGLRYIPESMVPQQFNADQGPYTTLPVSQAKLAKEKL</sequence>
<dbReference type="OrthoDB" id="10035579at2759"/>
<dbReference type="PANTHER" id="PTHR16500:SF3">
    <property type="entry name" value="BRCA2-INTERACTING TRANSCRIPTIONAL REPRESSOR EMSY"/>
    <property type="match status" value="1"/>
</dbReference>
<feature type="non-terminal residue" evidence="1">
    <location>
        <position position="141"/>
    </location>
</feature>
<proteinExistence type="predicted"/>
<dbReference type="SUPFAM" id="SSF158639">
    <property type="entry name" value="ENT-like"/>
    <property type="match status" value="1"/>
</dbReference>
<keyword evidence="2" id="KW-1185">Reference proteome</keyword>
<dbReference type="InterPro" id="IPR036142">
    <property type="entry name" value="ENT_dom-like_sf"/>
</dbReference>
<dbReference type="EMBL" id="SEYY01019759">
    <property type="protein sequence ID" value="KAB7497920.1"/>
    <property type="molecule type" value="Genomic_DNA"/>
</dbReference>
<dbReference type="Proteomes" id="UP000326759">
    <property type="component" value="Unassembled WGS sequence"/>
</dbReference>
<dbReference type="InterPro" id="IPR033482">
    <property type="entry name" value="EMSY"/>
</dbReference>